<name>A0A5C5V6J1_9BACT</name>
<dbReference type="SUPFAM" id="SSF51621">
    <property type="entry name" value="Phosphoenolpyruvate/pyruvate domain"/>
    <property type="match status" value="1"/>
</dbReference>
<evidence type="ECO:0000256" key="8">
    <source>
        <dbReference type="ARBA" id="ARBA00022448"/>
    </source>
</evidence>
<dbReference type="PIRSF" id="PIRSF000732">
    <property type="entry name" value="PTS_enzyme_I"/>
    <property type="match status" value="1"/>
</dbReference>
<dbReference type="InterPro" id="IPR023151">
    <property type="entry name" value="PEP_util_CS"/>
</dbReference>
<keyword evidence="24" id="KW-0670">Pyruvate</keyword>
<dbReference type="Proteomes" id="UP000316714">
    <property type="component" value="Unassembled WGS sequence"/>
</dbReference>
<feature type="binding site" evidence="19">
    <location>
        <position position="336"/>
    </location>
    <ligand>
        <name>phosphoenolpyruvate</name>
        <dbReference type="ChEBI" id="CHEBI:58702"/>
    </ligand>
</feature>
<dbReference type="GO" id="GO:0008965">
    <property type="term" value="F:phosphoenolpyruvate-protein phosphotransferase activity"/>
    <property type="evidence" value="ECO:0007669"/>
    <property type="project" value="UniProtKB-EC"/>
</dbReference>
<evidence type="ECO:0000256" key="20">
    <source>
        <dbReference type="PIRSR" id="PIRSR000732-3"/>
    </source>
</evidence>
<dbReference type="PROSITE" id="PS00742">
    <property type="entry name" value="PEP_ENZYMES_2"/>
    <property type="match status" value="1"/>
</dbReference>
<evidence type="ECO:0000313" key="25">
    <source>
        <dbReference type="Proteomes" id="UP000316714"/>
    </source>
</evidence>
<dbReference type="InterPro" id="IPR006318">
    <property type="entry name" value="PTS_EI-like"/>
</dbReference>
<evidence type="ECO:0000256" key="7">
    <source>
        <dbReference type="ARBA" id="ARBA00016544"/>
    </source>
</evidence>
<keyword evidence="25" id="KW-1185">Reference proteome</keyword>
<dbReference type="Gene3D" id="1.10.274.10">
    <property type="entry name" value="PtsI, HPr-binding domain"/>
    <property type="match status" value="1"/>
</dbReference>
<feature type="domain" description="PEP-utilising enzyme C-terminal" evidence="22">
    <location>
        <begin position="263"/>
        <end position="541"/>
    </location>
</feature>
<keyword evidence="11 17" id="KW-0808">Transferase</keyword>
<dbReference type="EMBL" id="SIHJ01000002">
    <property type="protein sequence ID" value="TWT33871.1"/>
    <property type="molecule type" value="Genomic_DNA"/>
</dbReference>
<evidence type="ECO:0000256" key="10">
    <source>
        <dbReference type="ARBA" id="ARBA00022597"/>
    </source>
</evidence>
<dbReference type="OrthoDB" id="9765468at2"/>
<keyword evidence="8 17" id="KW-0813">Transport</keyword>
<keyword evidence="13 17" id="KW-0479">Metal-binding</keyword>
<feature type="binding site" evidence="19">
    <location>
        <position position="465"/>
    </location>
    <ligand>
        <name>phosphoenolpyruvate</name>
        <dbReference type="ChEBI" id="CHEBI:58702"/>
    </ligand>
</feature>
<feature type="binding site" evidence="20">
    <location>
        <position position="455"/>
    </location>
    <ligand>
        <name>Mg(2+)</name>
        <dbReference type="ChEBI" id="CHEBI:18420"/>
    </ligand>
</feature>
<feature type="active site" description="Proton donor" evidence="18">
    <location>
        <position position="502"/>
    </location>
</feature>
<evidence type="ECO:0000259" key="21">
    <source>
        <dbReference type="Pfam" id="PF00391"/>
    </source>
</evidence>
<evidence type="ECO:0000256" key="9">
    <source>
        <dbReference type="ARBA" id="ARBA00022490"/>
    </source>
</evidence>
<dbReference type="InterPro" id="IPR036618">
    <property type="entry name" value="PtsI_HPr-bd_sf"/>
</dbReference>
<evidence type="ECO:0000256" key="12">
    <source>
        <dbReference type="ARBA" id="ARBA00022683"/>
    </source>
</evidence>
<evidence type="ECO:0000259" key="22">
    <source>
        <dbReference type="Pfam" id="PF02896"/>
    </source>
</evidence>
<dbReference type="NCBIfam" id="TIGR01417">
    <property type="entry name" value="PTS_I_fam"/>
    <property type="match status" value="1"/>
</dbReference>
<evidence type="ECO:0000256" key="1">
    <source>
        <dbReference type="ARBA" id="ARBA00000683"/>
    </source>
</evidence>
<evidence type="ECO:0000259" key="23">
    <source>
        <dbReference type="Pfam" id="PF05524"/>
    </source>
</evidence>
<evidence type="ECO:0000256" key="17">
    <source>
        <dbReference type="PIRNR" id="PIRNR000732"/>
    </source>
</evidence>
<protein>
    <recommendedName>
        <fullName evidence="7 17">Phosphoenolpyruvate-protein phosphotransferase</fullName>
        <ecNumber evidence="6 17">2.7.3.9</ecNumber>
    </recommendedName>
    <alternativeName>
        <fullName evidence="16 17">Phosphotransferase system, enzyme I</fullName>
    </alternativeName>
</protein>
<evidence type="ECO:0000256" key="2">
    <source>
        <dbReference type="ARBA" id="ARBA00001946"/>
    </source>
</evidence>
<evidence type="ECO:0000256" key="6">
    <source>
        <dbReference type="ARBA" id="ARBA00012232"/>
    </source>
</evidence>
<keyword evidence="10 17" id="KW-0762">Sugar transport</keyword>
<dbReference type="EC" id="2.7.3.9" evidence="6 17"/>
<proteinExistence type="inferred from homology"/>
<gene>
    <name evidence="24" type="primary">ptsI_1</name>
    <name evidence="24" type="ORF">KOR34_37070</name>
</gene>
<comment type="subcellular location">
    <subcellularLocation>
        <location evidence="4 17">Cytoplasm</location>
    </subcellularLocation>
</comment>
<dbReference type="InterPro" id="IPR036637">
    <property type="entry name" value="Phosphohistidine_dom_sf"/>
</dbReference>
<feature type="domain" description="PEP-utilising enzyme mobile" evidence="21">
    <location>
        <begin position="157"/>
        <end position="229"/>
    </location>
</feature>
<dbReference type="RefSeq" id="WP_146566848.1">
    <property type="nucleotide sequence ID" value="NZ_SIHJ01000002.1"/>
</dbReference>
<dbReference type="InterPro" id="IPR015813">
    <property type="entry name" value="Pyrv/PenolPyrv_kinase-like_dom"/>
</dbReference>
<dbReference type="PANTHER" id="PTHR46244">
    <property type="entry name" value="PHOSPHOENOLPYRUVATE-PROTEIN PHOSPHOTRANSFERASE"/>
    <property type="match status" value="1"/>
</dbReference>
<organism evidence="24 25">
    <name type="scientific">Posidoniimonas corsicana</name>
    <dbReference type="NCBI Taxonomy" id="1938618"/>
    <lineage>
        <taxon>Bacteria</taxon>
        <taxon>Pseudomonadati</taxon>
        <taxon>Planctomycetota</taxon>
        <taxon>Planctomycetia</taxon>
        <taxon>Pirellulales</taxon>
        <taxon>Lacipirellulaceae</taxon>
        <taxon>Posidoniimonas</taxon>
    </lineage>
</organism>
<feature type="active site" description="Tele-phosphohistidine intermediate" evidence="18">
    <location>
        <position position="193"/>
    </location>
</feature>
<accession>A0A5C5V6J1</accession>
<evidence type="ECO:0000256" key="13">
    <source>
        <dbReference type="ARBA" id="ARBA00022723"/>
    </source>
</evidence>
<reference evidence="24 25" key="1">
    <citation type="submission" date="2019-02" db="EMBL/GenBank/DDBJ databases">
        <title>Deep-cultivation of Planctomycetes and their phenomic and genomic characterization uncovers novel biology.</title>
        <authorList>
            <person name="Wiegand S."/>
            <person name="Jogler M."/>
            <person name="Boedeker C."/>
            <person name="Pinto D."/>
            <person name="Vollmers J."/>
            <person name="Rivas-Marin E."/>
            <person name="Kohn T."/>
            <person name="Peeters S.H."/>
            <person name="Heuer A."/>
            <person name="Rast P."/>
            <person name="Oberbeckmann S."/>
            <person name="Bunk B."/>
            <person name="Jeske O."/>
            <person name="Meyerdierks A."/>
            <person name="Storesund J.E."/>
            <person name="Kallscheuer N."/>
            <person name="Luecker S."/>
            <person name="Lage O.M."/>
            <person name="Pohl T."/>
            <person name="Merkel B.J."/>
            <person name="Hornburger P."/>
            <person name="Mueller R.-W."/>
            <person name="Bruemmer F."/>
            <person name="Labrenz M."/>
            <person name="Spormann A.M."/>
            <person name="Op Den Camp H."/>
            <person name="Overmann J."/>
            <person name="Amann R."/>
            <person name="Jetten M.S.M."/>
            <person name="Mascher T."/>
            <person name="Medema M.H."/>
            <person name="Devos D.P."/>
            <person name="Kaster A.-K."/>
            <person name="Ovreas L."/>
            <person name="Rohde M."/>
            <person name="Galperin M.Y."/>
            <person name="Jogler C."/>
        </authorList>
    </citation>
    <scope>NUCLEOTIDE SEQUENCE [LARGE SCALE GENOMIC DNA]</scope>
    <source>
        <strain evidence="24 25">KOR34</strain>
    </source>
</reference>
<evidence type="ECO:0000256" key="4">
    <source>
        <dbReference type="ARBA" id="ARBA00004496"/>
    </source>
</evidence>
<dbReference type="Pfam" id="PF02896">
    <property type="entry name" value="PEP-utilizers_C"/>
    <property type="match status" value="1"/>
</dbReference>
<dbReference type="GO" id="GO:0046872">
    <property type="term" value="F:metal ion binding"/>
    <property type="evidence" value="ECO:0007669"/>
    <property type="project" value="UniProtKB-KW"/>
</dbReference>
<dbReference type="InterPro" id="IPR040442">
    <property type="entry name" value="Pyrv_kinase-like_dom_sf"/>
</dbReference>
<evidence type="ECO:0000256" key="19">
    <source>
        <dbReference type="PIRSR" id="PIRSR000732-2"/>
    </source>
</evidence>
<comment type="catalytic activity">
    <reaction evidence="1 17">
        <text>L-histidyl-[protein] + phosphoenolpyruvate = N(pros)-phospho-L-histidyl-[protein] + pyruvate</text>
        <dbReference type="Rhea" id="RHEA:23880"/>
        <dbReference type="Rhea" id="RHEA-COMP:9745"/>
        <dbReference type="Rhea" id="RHEA-COMP:9746"/>
        <dbReference type="ChEBI" id="CHEBI:15361"/>
        <dbReference type="ChEBI" id="CHEBI:29979"/>
        <dbReference type="ChEBI" id="CHEBI:58702"/>
        <dbReference type="ChEBI" id="CHEBI:64837"/>
        <dbReference type="EC" id="2.7.3.9"/>
    </reaction>
</comment>
<dbReference type="Gene3D" id="3.50.30.10">
    <property type="entry name" value="Phosphohistidine domain"/>
    <property type="match status" value="1"/>
</dbReference>
<keyword evidence="12 17" id="KW-0598">Phosphotransferase system</keyword>
<evidence type="ECO:0000256" key="18">
    <source>
        <dbReference type="PIRSR" id="PIRSR000732-1"/>
    </source>
</evidence>
<dbReference type="InterPro" id="IPR050499">
    <property type="entry name" value="PEP-utilizing_PTS_enzyme"/>
</dbReference>
<dbReference type="InterPro" id="IPR024692">
    <property type="entry name" value="PTS_EI"/>
</dbReference>
<feature type="binding site" evidence="19">
    <location>
        <position position="300"/>
    </location>
    <ligand>
        <name>phosphoenolpyruvate</name>
        <dbReference type="ChEBI" id="CHEBI:58702"/>
    </ligand>
</feature>
<dbReference type="SUPFAM" id="SSF52009">
    <property type="entry name" value="Phosphohistidine domain"/>
    <property type="match status" value="1"/>
</dbReference>
<dbReference type="InterPro" id="IPR008279">
    <property type="entry name" value="PEP-util_enz_mobile_dom"/>
</dbReference>
<evidence type="ECO:0000313" key="24">
    <source>
        <dbReference type="EMBL" id="TWT33871.1"/>
    </source>
</evidence>
<comment type="cofactor">
    <cofactor evidence="2 17 20">
        <name>Mg(2+)</name>
        <dbReference type="ChEBI" id="CHEBI:18420"/>
    </cofactor>
</comment>
<comment type="similarity">
    <text evidence="5 17">Belongs to the PEP-utilizing enzyme family.</text>
</comment>
<dbReference type="Gene3D" id="3.20.20.60">
    <property type="entry name" value="Phosphoenolpyruvate-binding domains"/>
    <property type="match status" value="1"/>
</dbReference>
<keyword evidence="15 17" id="KW-0460">Magnesium</keyword>
<dbReference type="PANTHER" id="PTHR46244:SF3">
    <property type="entry name" value="PHOSPHOENOLPYRUVATE-PROTEIN PHOSPHOTRANSFERASE"/>
    <property type="match status" value="1"/>
</dbReference>
<dbReference type="GO" id="GO:0009401">
    <property type="term" value="P:phosphoenolpyruvate-dependent sugar phosphotransferase system"/>
    <property type="evidence" value="ECO:0007669"/>
    <property type="project" value="UniProtKB-KW"/>
</dbReference>
<dbReference type="InterPro" id="IPR000121">
    <property type="entry name" value="PEP_util_C"/>
</dbReference>
<evidence type="ECO:0000256" key="3">
    <source>
        <dbReference type="ARBA" id="ARBA00002728"/>
    </source>
</evidence>
<feature type="binding site" evidence="19">
    <location>
        <begin position="454"/>
        <end position="455"/>
    </location>
    <ligand>
        <name>phosphoenolpyruvate</name>
        <dbReference type="ChEBI" id="CHEBI:58702"/>
    </ligand>
</feature>
<evidence type="ECO:0000256" key="15">
    <source>
        <dbReference type="ARBA" id="ARBA00022842"/>
    </source>
</evidence>
<dbReference type="InterPro" id="IPR008731">
    <property type="entry name" value="PTS_EIN"/>
</dbReference>
<evidence type="ECO:0000256" key="16">
    <source>
        <dbReference type="ARBA" id="ARBA00033235"/>
    </source>
</evidence>
<dbReference type="Pfam" id="PF00391">
    <property type="entry name" value="PEP-utilizers"/>
    <property type="match status" value="1"/>
</dbReference>
<feature type="domain" description="Phosphotransferase system enzyme I N-terminal" evidence="23">
    <location>
        <begin position="5"/>
        <end position="130"/>
    </location>
</feature>
<evidence type="ECO:0000256" key="14">
    <source>
        <dbReference type="ARBA" id="ARBA00022777"/>
    </source>
</evidence>
<keyword evidence="9 17" id="KW-0963">Cytoplasm</keyword>
<dbReference type="GO" id="GO:0005737">
    <property type="term" value="C:cytoplasm"/>
    <property type="evidence" value="ECO:0007669"/>
    <property type="project" value="UniProtKB-SubCell"/>
</dbReference>
<dbReference type="SUPFAM" id="SSF47831">
    <property type="entry name" value="Enzyme I of the PEP:sugar phosphotransferase system HPr-binding (sub)domain"/>
    <property type="match status" value="1"/>
</dbReference>
<sequence length="590" mass="63409">MPILEGTPVSPGLASGTAIVYDFEVGRRLCVQHAGESGCDVTEEWERVDSALAQSSHDLGRVAELAGNAPVSATSLSLLSAHAAMTAEIAFLVKKHIDHQQVNADRALESVIAAWVERLTRLDSEYLREREQDVRDVGRRMARYLSGSMPWSKGPLKADSIVVARELLPSEAVELSNCGVLAIVADRGGRYGHTAILARSLNIPMVSGITDAARVIHPGDRLLVDGETGLVVVNPTANERGVFNERMTRVAVDSSTKMIECGQPCTTLDGVGIELVANLGRPDETASVVEQGLEGVGLFRTEFMFIDAPDRPDPATQGAIYADIANQLAGRPLVVRTFDLGRDKIPPFLLSDEAEQPNGLHLGGLRFLLAESSLFESQLQAILEVSQDHDLRILLPMVVGSDDFGKAVSVIQRVADRCGVLRTPPIGAMIETPAALFCLDQILDQADFVALGTNDLTQLLLATDRDLAQAKDDCTAMHPSVLRAIKSVVGAAARLQCPLCVCGEEAGDPDFACLLVGLGIRELSLGPTLAPAVRSAIRKIDSGVASRVASRAIDCDSVAEVRELIDEWRSRDFAEADFADRPFDTALRRD</sequence>
<dbReference type="PRINTS" id="PR01736">
    <property type="entry name" value="PHPHTRNFRASE"/>
</dbReference>
<dbReference type="Pfam" id="PF05524">
    <property type="entry name" value="PEP-utilisers_N"/>
    <property type="match status" value="1"/>
</dbReference>
<comment type="function">
    <text evidence="3 17">General (non sugar-specific) component of the phosphoenolpyruvate-dependent sugar phosphotransferase system (sugar PTS). This major carbohydrate active-transport system catalyzes the phosphorylation of incoming sugar substrates concomitantly with their translocation across the cell membrane. Enzyme I transfers the phosphoryl group from phosphoenolpyruvate (PEP) to the phosphoryl carrier protein (HPr).</text>
</comment>
<dbReference type="GO" id="GO:0016301">
    <property type="term" value="F:kinase activity"/>
    <property type="evidence" value="ECO:0007669"/>
    <property type="project" value="UniProtKB-KW"/>
</dbReference>
<comment type="caution">
    <text evidence="24">The sequence shown here is derived from an EMBL/GenBank/DDBJ whole genome shotgun (WGS) entry which is preliminary data.</text>
</comment>
<dbReference type="AlphaFoldDB" id="A0A5C5V6J1"/>
<evidence type="ECO:0000256" key="11">
    <source>
        <dbReference type="ARBA" id="ARBA00022679"/>
    </source>
</evidence>
<feature type="binding site" evidence="20">
    <location>
        <position position="431"/>
    </location>
    <ligand>
        <name>Mg(2+)</name>
        <dbReference type="ChEBI" id="CHEBI:18420"/>
    </ligand>
</feature>
<evidence type="ECO:0000256" key="5">
    <source>
        <dbReference type="ARBA" id="ARBA00007837"/>
    </source>
</evidence>
<keyword evidence="14 17" id="KW-0418">Kinase</keyword>